<sequence>MLYDLVTLSISTFFLFNVNTRDKRFSRMIKILFYDGLGYFVVLTGSNIINIILYRTSDPILQSSGASLGYAVVWIMSQRILIRLREVASQFERQANRIVVARNLQSAKDVAIAIRSQFDSTSPVLDAINTSANPQLGVQVRVEQSVAVEYESRDYDCDCDRDRKPSIAWDSRS</sequence>
<evidence type="ECO:0000313" key="3">
    <source>
        <dbReference type="Proteomes" id="UP000054166"/>
    </source>
</evidence>
<dbReference type="EMBL" id="KN832984">
    <property type="protein sequence ID" value="KIM85705.1"/>
    <property type="molecule type" value="Genomic_DNA"/>
</dbReference>
<keyword evidence="1" id="KW-0812">Transmembrane</keyword>
<keyword evidence="1" id="KW-1133">Transmembrane helix</keyword>
<name>A0A0C3FP79_PILCF</name>
<dbReference type="InParanoid" id="A0A0C3FP79"/>
<reference evidence="2 3" key="1">
    <citation type="submission" date="2014-04" db="EMBL/GenBank/DDBJ databases">
        <authorList>
            <consortium name="DOE Joint Genome Institute"/>
            <person name="Kuo A."/>
            <person name="Tarkka M."/>
            <person name="Buscot F."/>
            <person name="Kohler A."/>
            <person name="Nagy L.G."/>
            <person name="Floudas D."/>
            <person name="Copeland A."/>
            <person name="Barry K.W."/>
            <person name="Cichocki N."/>
            <person name="Veneault-Fourrey C."/>
            <person name="LaButti K."/>
            <person name="Lindquist E.A."/>
            <person name="Lipzen A."/>
            <person name="Lundell T."/>
            <person name="Morin E."/>
            <person name="Murat C."/>
            <person name="Sun H."/>
            <person name="Tunlid A."/>
            <person name="Henrissat B."/>
            <person name="Grigoriev I.V."/>
            <person name="Hibbett D.S."/>
            <person name="Martin F."/>
            <person name="Nordberg H.P."/>
            <person name="Cantor M.N."/>
            <person name="Hua S.X."/>
        </authorList>
    </citation>
    <scope>NUCLEOTIDE SEQUENCE [LARGE SCALE GENOMIC DNA]</scope>
    <source>
        <strain evidence="2 3">F 1598</strain>
    </source>
</reference>
<feature type="transmembrane region" description="Helical" evidence="1">
    <location>
        <begin position="31"/>
        <end position="54"/>
    </location>
</feature>
<evidence type="ECO:0000256" key="1">
    <source>
        <dbReference type="SAM" id="Phobius"/>
    </source>
</evidence>
<dbReference type="STRING" id="765440.A0A0C3FP79"/>
<accession>A0A0C3FP79</accession>
<keyword evidence="3" id="KW-1185">Reference proteome</keyword>
<reference evidence="3" key="2">
    <citation type="submission" date="2015-01" db="EMBL/GenBank/DDBJ databases">
        <title>Evolutionary Origins and Diversification of the Mycorrhizal Mutualists.</title>
        <authorList>
            <consortium name="DOE Joint Genome Institute"/>
            <consortium name="Mycorrhizal Genomics Consortium"/>
            <person name="Kohler A."/>
            <person name="Kuo A."/>
            <person name="Nagy L.G."/>
            <person name="Floudas D."/>
            <person name="Copeland A."/>
            <person name="Barry K.W."/>
            <person name="Cichocki N."/>
            <person name="Veneault-Fourrey C."/>
            <person name="LaButti K."/>
            <person name="Lindquist E.A."/>
            <person name="Lipzen A."/>
            <person name="Lundell T."/>
            <person name="Morin E."/>
            <person name="Murat C."/>
            <person name="Riley R."/>
            <person name="Ohm R."/>
            <person name="Sun H."/>
            <person name="Tunlid A."/>
            <person name="Henrissat B."/>
            <person name="Grigoriev I.V."/>
            <person name="Hibbett D.S."/>
            <person name="Martin F."/>
        </authorList>
    </citation>
    <scope>NUCLEOTIDE SEQUENCE [LARGE SCALE GENOMIC DNA]</scope>
    <source>
        <strain evidence="3">F 1598</strain>
    </source>
</reference>
<protein>
    <submittedName>
        <fullName evidence="2">Uncharacterized protein</fullName>
    </submittedName>
</protein>
<keyword evidence="1" id="KW-0472">Membrane</keyword>
<organism evidence="2 3">
    <name type="scientific">Piloderma croceum (strain F 1598)</name>
    <dbReference type="NCBI Taxonomy" id="765440"/>
    <lineage>
        <taxon>Eukaryota</taxon>
        <taxon>Fungi</taxon>
        <taxon>Dikarya</taxon>
        <taxon>Basidiomycota</taxon>
        <taxon>Agaricomycotina</taxon>
        <taxon>Agaricomycetes</taxon>
        <taxon>Agaricomycetidae</taxon>
        <taxon>Atheliales</taxon>
        <taxon>Atheliaceae</taxon>
        <taxon>Piloderma</taxon>
    </lineage>
</organism>
<gene>
    <name evidence="2" type="ORF">PILCRDRAFT_342042</name>
</gene>
<dbReference type="OrthoDB" id="3346251at2759"/>
<dbReference type="Proteomes" id="UP000054166">
    <property type="component" value="Unassembled WGS sequence"/>
</dbReference>
<dbReference type="HOGENOM" id="CLU_144937_0_0_1"/>
<dbReference type="AlphaFoldDB" id="A0A0C3FP79"/>
<proteinExistence type="predicted"/>
<evidence type="ECO:0000313" key="2">
    <source>
        <dbReference type="EMBL" id="KIM85705.1"/>
    </source>
</evidence>